<proteinExistence type="predicted"/>
<accession>R7T778</accession>
<dbReference type="HOGENOM" id="CLU_1099392_0_0_1"/>
<organism evidence="2">
    <name type="scientific">Capitella teleta</name>
    <name type="common">Polychaete worm</name>
    <dbReference type="NCBI Taxonomy" id="283909"/>
    <lineage>
        <taxon>Eukaryota</taxon>
        <taxon>Metazoa</taxon>
        <taxon>Spiralia</taxon>
        <taxon>Lophotrochozoa</taxon>
        <taxon>Annelida</taxon>
        <taxon>Polychaeta</taxon>
        <taxon>Sedentaria</taxon>
        <taxon>Scolecida</taxon>
        <taxon>Capitellidae</taxon>
        <taxon>Capitella</taxon>
    </lineage>
</organism>
<protein>
    <submittedName>
        <fullName evidence="2 3">Uncharacterized protein</fullName>
    </submittedName>
</protein>
<feature type="region of interest" description="Disordered" evidence="1">
    <location>
        <begin position="33"/>
        <end position="52"/>
    </location>
</feature>
<dbReference type="AlphaFoldDB" id="R7T778"/>
<evidence type="ECO:0000313" key="2">
    <source>
        <dbReference type="EMBL" id="ELT89499.1"/>
    </source>
</evidence>
<reference evidence="4" key="1">
    <citation type="submission" date="2012-12" db="EMBL/GenBank/DDBJ databases">
        <authorList>
            <person name="Hellsten U."/>
            <person name="Grimwood J."/>
            <person name="Chapman J.A."/>
            <person name="Shapiro H."/>
            <person name="Aerts A."/>
            <person name="Otillar R.P."/>
            <person name="Terry A.Y."/>
            <person name="Boore J.L."/>
            <person name="Simakov O."/>
            <person name="Marletaz F."/>
            <person name="Cho S.-J."/>
            <person name="Edsinger-Gonzales E."/>
            <person name="Havlak P."/>
            <person name="Kuo D.-H."/>
            <person name="Larsson T."/>
            <person name="Lv J."/>
            <person name="Arendt D."/>
            <person name="Savage R."/>
            <person name="Osoegawa K."/>
            <person name="de Jong P."/>
            <person name="Lindberg D.R."/>
            <person name="Seaver E.C."/>
            <person name="Weisblat D.A."/>
            <person name="Putnam N.H."/>
            <person name="Grigoriev I.V."/>
            <person name="Rokhsar D.S."/>
        </authorList>
    </citation>
    <scope>NUCLEOTIDE SEQUENCE</scope>
    <source>
        <strain evidence="4">I ESC-2004</strain>
    </source>
</reference>
<sequence>MKLALHLKSNVVPYFTVFVRSQYSHELGSRSMKALKRNQQQHRPKSRRQEAIPREIDCEKQKLKALFLEFEEVHDEYAEIAEDEADKYFKEVRKRYLQPMTESKVSKKENVKVPAQLASSSSVQSSSCANETALALLQLPKVEIELFDGSPLKYHAFSLIFEETVEAVVKDNQARLTKQAIEILQKRFGDEHIIVNAVVNSVREGGKANSAEEVCRLSDDLQNGVNIIMGMGRLSEIDSQRLILEIIDRLPNT</sequence>
<reference evidence="2 4" key="2">
    <citation type="journal article" date="2013" name="Nature">
        <title>Insights into bilaterian evolution from three spiralian genomes.</title>
        <authorList>
            <person name="Simakov O."/>
            <person name="Marletaz F."/>
            <person name="Cho S.J."/>
            <person name="Edsinger-Gonzales E."/>
            <person name="Havlak P."/>
            <person name="Hellsten U."/>
            <person name="Kuo D.H."/>
            <person name="Larsson T."/>
            <person name="Lv J."/>
            <person name="Arendt D."/>
            <person name="Savage R."/>
            <person name="Osoegawa K."/>
            <person name="de Jong P."/>
            <person name="Grimwood J."/>
            <person name="Chapman J.A."/>
            <person name="Shapiro H."/>
            <person name="Aerts A."/>
            <person name="Otillar R.P."/>
            <person name="Terry A.Y."/>
            <person name="Boore J.L."/>
            <person name="Grigoriev I.V."/>
            <person name="Lindberg D.R."/>
            <person name="Seaver E.C."/>
            <person name="Weisblat D.A."/>
            <person name="Putnam N.H."/>
            <person name="Rokhsar D.S."/>
        </authorList>
    </citation>
    <scope>NUCLEOTIDE SEQUENCE</scope>
    <source>
        <strain evidence="2 4">I ESC-2004</strain>
    </source>
</reference>
<dbReference type="OrthoDB" id="10068075at2759"/>
<dbReference type="EMBL" id="AMQN01003243">
    <property type="status" value="NOT_ANNOTATED_CDS"/>
    <property type="molecule type" value="Genomic_DNA"/>
</dbReference>
<feature type="compositionally biased region" description="Basic residues" evidence="1">
    <location>
        <begin position="33"/>
        <end position="46"/>
    </location>
</feature>
<evidence type="ECO:0000313" key="4">
    <source>
        <dbReference type="Proteomes" id="UP000014760"/>
    </source>
</evidence>
<keyword evidence="4" id="KW-1185">Reference proteome</keyword>
<gene>
    <name evidence="2" type="ORF">CAPTEDRAFT_196380</name>
</gene>
<dbReference type="PANTHER" id="PTHR47331">
    <property type="entry name" value="PHD-TYPE DOMAIN-CONTAINING PROTEIN"/>
    <property type="match status" value="1"/>
</dbReference>
<evidence type="ECO:0000256" key="1">
    <source>
        <dbReference type="SAM" id="MobiDB-lite"/>
    </source>
</evidence>
<dbReference type="EMBL" id="KB311324">
    <property type="protein sequence ID" value="ELT89499.1"/>
    <property type="molecule type" value="Genomic_DNA"/>
</dbReference>
<name>R7T778_CAPTE</name>
<dbReference type="Proteomes" id="UP000014760">
    <property type="component" value="Unassembled WGS sequence"/>
</dbReference>
<reference evidence="3" key="3">
    <citation type="submission" date="2015-06" db="UniProtKB">
        <authorList>
            <consortium name="EnsemblMetazoa"/>
        </authorList>
    </citation>
    <scope>IDENTIFICATION</scope>
</reference>
<dbReference type="EnsemblMetazoa" id="CapteT196380">
    <property type="protein sequence ID" value="CapteP196380"/>
    <property type="gene ID" value="CapteG196380"/>
</dbReference>
<evidence type="ECO:0000313" key="3">
    <source>
        <dbReference type="EnsemblMetazoa" id="CapteP196380"/>
    </source>
</evidence>